<evidence type="ECO:0000256" key="5">
    <source>
        <dbReference type="ARBA" id="ARBA00023163"/>
    </source>
</evidence>
<evidence type="ECO:0000256" key="1">
    <source>
        <dbReference type="ARBA" id="ARBA00012418"/>
    </source>
</evidence>
<dbReference type="CDD" id="cd02584">
    <property type="entry name" value="RNAP_II_Rpb1_C"/>
    <property type="match status" value="1"/>
</dbReference>
<dbReference type="InterPro" id="IPR007075">
    <property type="entry name" value="RNA_pol_Rpb1_6"/>
</dbReference>
<keyword evidence="2 8" id="KW-0240">DNA-directed RNA polymerase</keyword>
<name>A0ABU6XPS1_9FABA</name>
<evidence type="ECO:0000259" key="7">
    <source>
        <dbReference type="Pfam" id="PF04992"/>
    </source>
</evidence>
<proteinExistence type="predicted"/>
<accession>A0ABU6XPS1</accession>
<evidence type="ECO:0000313" key="8">
    <source>
        <dbReference type="EMBL" id="MED6200032.1"/>
    </source>
</evidence>
<dbReference type="Proteomes" id="UP001341840">
    <property type="component" value="Unassembled WGS sequence"/>
</dbReference>
<organism evidence="8 9">
    <name type="scientific">Stylosanthes scabra</name>
    <dbReference type="NCBI Taxonomy" id="79078"/>
    <lineage>
        <taxon>Eukaryota</taxon>
        <taxon>Viridiplantae</taxon>
        <taxon>Streptophyta</taxon>
        <taxon>Embryophyta</taxon>
        <taxon>Tracheophyta</taxon>
        <taxon>Spermatophyta</taxon>
        <taxon>Magnoliopsida</taxon>
        <taxon>eudicotyledons</taxon>
        <taxon>Gunneridae</taxon>
        <taxon>Pentapetalae</taxon>
        <taxon>rosids</taxon>
        <taxon>fabids</taxon>
        <taxon>Fabales</taxon>
        <taxon>Fabaceae</taxon>
        <taxon>Papilionoideae</taxon>
        <taxon>50 kb inversion clade</taxon>
        <taxon>dalbergioids sensu lato</taxon>
        <taxon>Dalbergieae</taxon>
        <taxon>Pterocarpus clade</taxon>
        <taxon>Stylosanthes</taxon>
    </lineage>
</organism>
<dbReference type="PANTHER" id="PTHR19376">
    <property type="entry name" value="DNA-DIRECTED RNA POLYMERASE"/>
    <property type="match status" value="1"/>
</dbReference>
<dbReference type="EMBL" id="JASCZI010212663">
    <property type="protein sequence ID" value="MED6200032.1"/>
    <property type="molecule type" value="Genomic_DNA"/>
</dbReference>
<evidence type="ECO:0000313" key="9">
    <source>
        <dbReference type="Proteomes" id="UP001341840"/>
    </source>
</evidence>
<dbReference type="Gene3D" id="1.10.150.390">
    <property type="match status" value="1"/>
</dbReference>
<feature type="domain" description="RNA polymerase Rpb1" evidence="7">
    <location>
        <begin position="1"/>
        <end position="183"/>
    </location>
</feature>
<keyword evidence="3 8" id="KW-0808">Transferase</keyword>
<evidence type="ECO:0000256" key="2">
    <source>
        <dbReference type="ARBA" id="ARBA00022478"/>
    </source>
</evidence>
<keyword evidence="4 8" id="KW-0548">Nucleotidyltransferase</keyword>
<gene>
    <name evidence="8" type="primary">RPB1_6</name>
    <name evidence="8" type="ORF">PIB30_081364</name>
</gene>
<keyword evidence="5" id="KW-0804">Transcription</keyword>
<evidence type="ECO:0000256" key="4">
    <source>
        <dbReference type="ARBA" id="ARBA00022695"/>
    </source>
</evidence>
<dbReference type="GO" id="GO:0003899">
    <property type="term" value="F:DNA-directed RNA polymerase activity"/>
    <property type="evidence" value="ECO:0007669"/>
    <property type="project" value="UniProtKB-EC"/>
</dbReference>
<reference evidence="8 9" key="1">
    <citation type="journal article" date="2023" name="Plants (Basel)">
        <title>Bridging the Gap: Combining Genomics and Transcriptomics Approaches to Understand Stylosanthes scabra, an Orphan Legume from the Brazilian Caatinga.</title>
        <authorList>
            <person name="Ferreira-Neto J.R.C."/>
            <person name="da Silva M.D."/>
            <person name="Binneck E."/>
            <person name="de Melo N.F."/>
            <person name="da Silva R.H."/>
            <person name="de Melo A.L.T.M."/>
            <person name="Pandolfi V."/>
            <person name="Bustamante F.O."/>
            <person name="Brasileiro-Vidal A.C."/>
            <person name="Benko-Iseppon A.M."/>
        </authorList>
    </citation>
    <scope>NUCLEOTIDE SEQUENCE [LARGE SCALE GENOMIC DNA]</scope>
    <source>
        <tissue evidence="8">Leaves</tissue>
    </source>
</reference>
<dbReference type="EC" id="2.7.7.6" evidence="1"/>
<protein>
    <recommendedName>
        <fullName evidence="1">DNA-directed RNA polymerase</fullName>
        <ecNumber evidence="1">2.7.7.6</ecNumber>
    </recommendedName>
</protein>
<evidence type="ECO:0000256" key="3">
    <source>
        <dbReference type="ARBA" id="ARBA00022679"/>
    </source>
</evidence>
<evidence type="ECO:0000259" key="6">
    <source>
        <dbReference type="Pfam" id="PF04990"/>
    </source>
</evidence>
<dbReference type="InterPro" id="IPR038593">
    <property type="entry name" value="RNA_pol_Rpb1_7_sf"/>
</dbReference>
<sequence length="594" mass="67305">MDAVWIETQNLDSLKMKKSDFDRAFRYEFDNENWNPNFLLEGPIEELKTNTELRNVLEAEVLKLAHDRSQLATEITCKSSLPLPVNLKRLIRNAQKDFKVDFQKTSDMHPLEIVEAVDRLQERLKVVPGDDLVSQEDQKNATLLFSILLRSSLASKRVLQEYRLSREAFEWLVGEIEWRFQQSFVTAGEMIGCVAAQSIGELATQLTLETFHCVGLSAKNVTLGVPRLREIIGTAKTIQTPSLSVQLKPGSGVTSEDVKRVQCDLEHTTLRRVTHIAEVWYDPEPMNTVIEEDVDFIKSYFETPNEQVSLQRNSISPWLLRIELDREMMVDKKLSMGDIAEKINRVFNGDLECIFNDENAEKLVLRIRIMNGEAHPGEIQDGSADHVFLKKIQSNMLSEMTLHGIPGINKVFIKAIDVQKFNEEDGLQNHKEWMLETEGGNLLAAMCHEHVDAARTTSNHLIETIEVLGIEAVRRSLLDELRVVMSFDGLYVNCRHLALLCDVMTYRGHLMAITTHGIARNDAGPSMRFLFEETVDALCDAAVSAETDHLRSIREYNMLGQVAPFGTGQCALCPNDDMLNNANELQLPSSYGWS</sequence>
<comment type="caution">
    <text evidence="8">The sequence shown here is derived from an EMBL/GenBank/DDBJ whole genome shotgun (WGS) entry which is preliminary data.</text>
</comment>
<dbReference type="GO" id="GO:0000428">
    <property type="term" value="C:DNA-directed RNA polymerase complex"/>
    <property type="evidence" value="ECO:0007669"/>
    <property type="project" value="UniProtKB-KW"/>
</dbReference>
<dbReference type="Pfam" id="PF04992">
    <property type="entry name" value="RNA_pol_Rpb1_6"/>
    <property type="match status" value="1"/>
</dbReference>
<dbReference type="Gene3D" id="3.30.1360.140">
    <property type="match status" value="1"/>
</dbReference>
<dbReference type="PANTHER" id="PTHR19376:SF37">
    <property type="entry name" value="DNA-DIRECTED RNA POLYMERASE II SUBUNIT RPB1"/>
    <property type="match status" value="1"/>
</dbReference>
<keyword evidence="9" id="KW-1185">Reference proteome</keyword>
<dbReference type="InterPro" id="IPR045867">
    <property type="entry name" value="DNA-dir_RpoC_beta_prime"/>
</dbReference>
<dbReference type="SUPFAM" id="SSF64484">
    <property type="entry name" value="beta and beta-prime subunits of DNA dependent RNA-polymerase"/>
    <property type="match status" value="1"/>
</dbReference>
<dbReference type="Pfam" id="PF04990">
    <property type="entry name" value="RNA_pol_Rpb1_7"/>
    <property type="match status" value="1"/>
</dbReference>
<dbReference type="InterPro" id="IPR007073">
    <property type="entry name" value="RNA_pol_Rpb1_7"/>
</dbReference>
<feature type="domain" description="RNA polymerase Rpb1" evidence="6">
    <location>
        <begin position="268"/>
        <end position="402"/>
    </location>
</feature>